<gene>
    <name evidence="1" type="ORF">RRG08_049265</name>
</gene>
<name>A0AAE0ZNR9_9GAST</name>
<evidence type="ECO:0000313" key="1">
    <source>
        <dbReference type="EMBL" id="KAK3772775.1"/>
    </source>
</evidence>
<comment type="caution">
    <text evidence="1">The sequence shown here is derived from an EMBL/GenBank/DDBJ whole genome shotgun (WGS) entry which is preliminary data.</text>
</comment>
<protein>
    <submittedName>
        <fullName evidence="1">Uncharacterized protein</fullName>
    </submittedName>
</protein>
<dbReference type="EMBL" id="JAWDGP010003606">
    <property type="protein sequence ID" value="KAK3772775.1"/>
    <property type="molecule type" value="Genomic_DNA"/>
</dbReference>
<dbReference type="AlphaFoldDB" id="A0AAE0ZNR9"/>
<organism evidence="1 2">
    <name type="scientific">Elysia crispata</name>
    <name type="common">lettuce slug</name>
    <dbReference type="NCBI Taxonomy" id="231223"/>
    <lineage>
        <taxon>Eukaryota</taxon>
        <taxon>Metazoa</taxon>
        <taxon>Spiralia</taxon>
        <taxon>Lophotrochozoa</taxon>
        <taxon>Mollusca</taxon>
        <taxon>Gastropoda</taxon>
        <taxon>Heterobranchia</taxon>
        <taxon>Euthyneura</taxon>
        <taxon>Panpulmonata</taxon>
        <taxon>Sacoglossa</taxon>
        <taxon>Placobranchoidea</taxon>
        <taxon>Plakobranchidae</taxon>
        <taxon>Elysia</taxon>
    </lineage>
</organism>
<dbReference type="Proteomes" id="UP001283361">
    <property type="component" value="Unassembled WGS sequence"/>
</dbReference>
<accession>A0AAE0ZNR9</accession>
<reference evidence="1" key="1">
    <citation type="journal article" date="2023" name="G3 (Bethesda)">
        <title>A reference genome for the long-term kleptoplast-retaining sea slug Elysia crispata morphotype clarki.</title>
        <authorList>
            <person name="Eastman K.E."/>
            <person name="Pendleton A.L."/>
            <person name="Shaikh M.A."/>
            <person name="Suttiyut T."/>
            <person name="Ogas R."/>
            <person name="Tomko P."/>
            <person name="Gavelis G."/>
            <person name="Widhalm J.R."/>
            <person name="Wisecaver J.H."/>
        </authorList>
    </citation>
    <scope>NUCLEOTIDE SEQUENCE</scope>
    <source>
        <strain evidence="1">ECLA1</strain>
    </source>
</reference>
<evidence type="ECO:0000313" key="2">
    <source>
        <dbReference type="Proteomes" id="UP001283361"/>
    </source>
</evidence>
<keyword evidence="2" id="KW-1185">Reference proteome</keyword>
<sequence>MGPEVSCVRQDKGSYFTVSDKMGPEVSCVRQDKGSYFTVSDKMGPVMNNRGQRGEPGVRQDKESYFTVSDKMGPEVSCVRQDKGSYFTVSDKAHHHRLSALVYTCRSSRPGQDTVTVSYELLEKSVRWAVGSRSIELSEVFGAGCSQVV</sequence>
<proteinExistence type="predicted"/>